<keyword evidence="4 10" id="KW-0812">Transmembrane</keyword>
<name>A0ABP8X1G7_9PSEU</name>
<evidence type="ECO:0000256" key="9">
    <source>
        <dbReference type="SAM" id="MobiDB-lite"/>
    </source>
</evidence>
<evidence type="ECO:0000313" key="12">
    <source>
        <dbReference type="Proteomes" id="UP001500325"/>
    </source>
</evidence>
<evidence type="ECO:0000256" key="2">
    <source>
        <dbReference type="ARBA" id="ARBA00022448"/>
    </source>
</evidence>
<feature type="transmembrane region" description="Helical" evidence="10">
    <location>
        <begin position="283"/>
        <end position="301"/>
    </location>
</feature>
<evidence type="ECO:0000313" key="11">
    <source>
        <dbReference type="EMBL" id="GAA4698588.1"/>
    </source>
</evidence>
<keyword evidence="12" id="KW-1185">Reference proteome</keyword>
<keyword evidence="6 10" id="KW-1133">Transmembrane helix</keyword>
<accession>A0ABP8X1G7</accession>
<dbReference type="InterPro" id="IPR043428">
    <property type="entry name" value="LivM-like"/>
</dbReference>
<dbReference type="PANTHER" id="PTHR11795">
    <property type="entry name" value="BRANCHED-CHAIN AMINO ACID TRANSPORT SYSTEM PERMEASE PROTEIN LIVH"/>
    <property type="match status" value="1"/>
</dbReference>
<feature type="transmembrane region" description="Helical" evidence="10">
    <location>
        <begin position="569"/>
        <end position="595"/>
    </location>
</feature>
<evidence type="ECO:0000256" key="3">
    <source>
        <dbReference type="ARBA" id="ARBA00022475"/>
    </source>
</evidence>
<feature type="transmembrane region" description="Helical" evidence="10">
    <location>
        <begin position="322"/>
        <end position="342"/>
    </location>
</feature>
<feature type="transmembrane region" description="Helical" evidence="10">
    <location>
        <begin position="252"/>
        <end position="271"/>
    </location>
</feature>
<dbReference type="PANTHER" id="PTHR11795:SF450">
    <property type="entry name" value="ABC TRANSPORTER PERMEASE PROTEIN"/>
    <property type="match status" value="1"/>
</dbReference>
<evidence type="ECO:0000256" key="1">
    <source>
        <dbReference type="ARBA" id="ARBA00004651"/>
    </source>
</evidence>
<organism evidence="11 12">
    <name type="scientific">Pseudonocardia yuanmonensis</name>
    <dbReference type="NCBI Taxonomy" id="1095914"/>
    <lineage>
        <taxon>Bacteria</taxon>
        <taxon>Bacillati</taxon>
        <taxon>Actinomycetota</taxon>
        <taxon>Actinomycetes</taxon>
        <taxon>Pseudonocardiales</taxon>
        <taxon>Pseudonocardiaceae</taxon>
        <taxon>Pseudonocardia</taxon>
    </lineage>
</organism>
<feature type="transmembrane region" description="Helical" evidence="10">
    <location>
        <begin position="155"/>
        <end position="172"/>
    </location>
</feature>
<feature type="transmembrane region" description="Helical" evidence="10">
    <location>
        <begin position="201"/>
        <end position="223"/>
    </location>
</feature>
<sequence length="665" mass="69482">MGTFLQFVVLGLGLGAIYIGLGTGLLLVHRATGIINFAQGAMAMWGAYVFAQLRLDGTLVFPIGSIEFDRRPPTEVAALIGLATAFVLGLVVHYLIFRPVRHAPVLAQVVVSVAVMITLQALVVLRFGPNNIDVASLLPEGSISVLGTDLPTREIIMAAIMVVLAAVVWAYLRFTRAGVATRAASENERAAVLMGFSPDRLAAVAQVVAVMLGTVAVMLGSSLTGLNPDNYTLLVVPALAVLLVARMESIAVVVVSALLLGAFQSLIGLLVTKPWWPQWAQSGLDQVIPFAVVMIILFVQGKRLPSRGSLQTIRLPDVSIPRLKPVPAVILLVLGVAALSLTSGTYRFGVTTSIIVMLLALSYVVLTGYLGQISLAQGAFAGAAGFALSKMTSSWGIPFPLSLILSALVATALGMLVALPAFRIRGAQLAIITIAAALAIERFVFNNYTLSPPEGNPIADATLFGLNLGVREGRDLSRIAFSLTVLVIAAILVWVFIRVASGDTGRAFLAVRANERAAASSGIDVRKTKLIGFAISAFIAGIAGCLIGFSRGQLSAESFTVFAGLQVLAVAYLGGITSVGGAIVAGVLGPLGIVYTLLRGVFDLGEYYALISGLGLIITAILNPVGIAGATREQVAWVRRKLSRSGPPSAQPVAPAAPPKEPSRV</sequence>
<proteinExistence type="inferred from homology"/>
<evidence type="ECO:0000256" key="4">
    <source>
        <dbReference type="ARBA" id="ARBA00022692"/>
    </source>
</evidence>
<evidence type="ECO:0000256" key="6">
    <source>
        <dbReference type="ARBA" id="ARBA00022989"/>
    </source>
</evidence>
<reference evidence="12" key="1">
    <citation type="journal article" date="2019" name="Int. J. Syst. Evol. Microbiol.">
        <title>The Global Catalogue of Microorganisms (GCM) 10K type strain sequencing project: providing services to taxonomists for standard genome sequencing and annotation.</title>
        <authorList>
            <consortium name="The Broad Institute Genomics Platform"/>
            <consortium name="The Broad Institute Genome Sequencing Center for Infectious Disease"/>
            <person name="Wu L."/>
            <person name="Ma J."/>
        </authorList>
    </citation>
    <scope>NUCLEOTIDE SEQUENCE [LARGE SCALE GENOMIC DNA]</scope>
    <source>
        <strain evidence="12">JCM 18055</strain>
    </source>
</reference>
<comment type="subcellular location">
    <subcellularLocation>
        <location evidence="1">Cell membrane</location>
        <topology evidence="1">Multi-pass membrane protein</topology>
    </subcellularLocation>
</comment>
<feature type="transmembrane region" description="Helical" evidence="10">
    <location>
        <begin position="109"/>
        <end position="128"/>
    </location>
</feature>
<keyword evidence="5" id="KW-0029">Amino-acid transport</keyword>
<gene>
    <name evidence="11" type="ORF">GCM10023215_41240</name>
</gene>
<feature type="transmembrane region" description="Helical" evidence="10">
    <location>
        <begin position="479"/>
        <end position="497"/>
    </location>
</feature>
<dbReference type="EMBL" id="BAABIC010000014">
    <property type="protein sequence ID" value="GAA4698588.1"/>
    <property type="molecule type" value="Genomic_DNA"/>
</dbReference>
<keyword evidence="7 10" id="KW-0472">Membrane</keyword>
<evidence type="ECO:0000256" key="7">
    <source>
        <dbReference type="ARBA" id="ARBA00023136"/>
    </source>
</evidence>
<dbReference type="Pfam" id="PF02653">
    <property type="entry name" value="BPD_transp_2"/>
    <property type="match status" value="2"/>
</dbReference>
<feature type="transmembrane region" description="Helical" evidence="10">
    <location>
        <begin position="76"/>
        <end position="97"/>
    </location>
</feature>
<evidence type="ECO:0000256" key="8">
    <source>
        <dbReference type="ARBA" id="ARBA00037998"/>
    </source>
</evidence>
<feature type="region of interest" description="Disordered" evidence="9">
    <location>
        <begin position="642"/>
        <end position="665"/>
    </location>
</feature>
<feature type="compositionally biased region" description="Pro residues" evidence="9">
    <location>
        <begin position="655"/>
        <end position="665"/>
    </location>
</feature>
<feature type="transmembrane region" description="Helical" evidence="10">
    <location>
        <begin position="34"/>
        <end position="51"/>
    </location>
</feature>
<keyword evidence="2" id="KW-0813">Transport</keyword>
<dbReference type="InterPro" id="IPR001851">
    <property type="entry name" value="ABC_transp_permease"/>
</dbReference>
<feature type="transmembrane region" description="Helical" evidence="10">
    <location>
        <begin position="397"/>
        <end position="419"/>
    </location>
</feature>
<feature type="transmembrane region" description="Helical" evidence="10">
    <location>
        <begin position="348"/>
        <end position="366"/>
    </location>
</feature>
<dbReference type="CDD" id="cd06582">
    <property type="entry name" value="TM_PBP1_LivH_like"/>
    <property type="match status" value="1"/>
</dbReference>
<evidence type="ECO:0000256" key="5">
    <source>
        <dbReference type="ARBA" id="ARBA00022970"/>
    </source>
</evidence>
<dbReference type="InterPro" id="IPR052157">
    <property type="entry name" value="BCAA_transport_permease"/>
</dbReference>
<comment type="similarity">
    <text evidence="8">Belongs to the binding-protein-dependent transport system permease family. LivHM subfamily.</text>
</comment>
<dbReference type="CDD" id="cd06581">
    <property type="entry name" value="TM_PBP1_LivM_like"/>
    <property type="match status" value="1"/>
</dbReference>
<dbReference type="RefSeq" id="WP_345382273.1">
    <property type="nucleotide sequence ID" value="NZ_BAABIC010000014.1"/>
</dbReference>
<feature type="transmembrane region" description="Helical" evidence="10">
    <location>
        <begin position="6"/>
        <end position="27"/>
    </location>
</feature>
<feature type="transmembrane region" description="Helical" evidence="10">
    <location>
        <begin position="530"/>
        <end position="549"/>
    </location>
</feature>
<evidence type="ECO:0000256" key="10">
    <source>
        <dbReference type="SAM" id="Phobius"/>
    </source>
</evidence>
<evidence type="ECO:0008006" key="13">
    <source>
        <dbReference type="Google" id="ProtNLM"/>
    </source>
</evidence>
<dbReference type="Proteomes" id="UP001500325">
    <property type="component" value="Unassembled WGS sequence"/>
</dbReference>
<keyword evidence="3" id="KW-1003">Cell membrane</keyword>
<comment type="caution">
    <text evidence="11">The sequence shown here is derived from an EMBL/GenBank/DDBJ whole genome shotgun (WGS) entry which is preliminary data.</text>
</comment>
<feature type="transmembrane region" description="Helical" evidence="10">
    <location>
        <begin position="607"/>
        <end position="630"/>
    </location>
</feature>
<protein>
    <recommendedName>
        <fullName evidence="13">Branched-chain amino acid transport system permease protein</fullName>
    </recommendedName>
</protein>